<dbReference type="EMBL" id="FUXZ01000006">
    <property type="protein sequence ID" value="SKA65325.1"/>
    <property type="molecule type" value="Genomic_DNA"/>
</dbReference>
<name>A0A1T4VKA9_9FIRM</name>
<evidence type="ECO:0000256" key="1">
    <source>
        <dbReference type="ARBA" id="ARBA00001968"/>
    </source>
</evidence>
<dbReference type="HAMAP" id="MF_00528">
    <property type="entry name" value="Maf"/>
    <property type="match status" value="1"/>
</dbReference>
<dbReference type="SUPFAM" id="SSF52972">
    <property type="entry name" value="ITPase-like"/>
    <property type="match status" value="1"/>
</dbReference>
<organism evidence="4 5">
    <name type="scientific">Eubacterium uniforme</name>
    <dbReference type="NCBI Taxonomy" id="39495"/>
    <lineage>
        <taxon>Bacteria</taxon>
        <taxon>Bacillati</taxon>
        <taxon>Bacillota</taxon>
        <taxon>Clostridia</taxon>
        <taxon>Eubacteriales</taxon>
        <taxon>Eubacteriaceae</taxon>
        <taxon>Eubacterium</taxon>
    </lineage>
</organism>
<keyword evidence="5" id="KW-1185">Reference proteome</keyword>
<dbReference type="GO" id="GO:0009117">
    <property type="term" value="P:nucleotide metabolic process"/>
    <property type="evidence" value="ECO:0007669"/>
    <property type="project" value="UniProtKB-KW"/>
</dbReference>
<dbReference type="InterPro" id="IPR029001">
    <property type="entry name" value="ITPase-like_fam"/>
</dbReference>
<evidence type="ECO:0000256" key="3">
    <source>
        <dbReference type="HAMAP-Rule" id="MF_00528"/>
    </source>
</evidence>
<dbReference type="Pfam" id="PF02545">
    <property type="entry name" value="Maf"/>
    <property type="match status" value="1"/>
</dbReference>
<reference evidence="4 5" key="1">
    <citation type="submission" date="2017-02" db="EMBL/GenBank/DDBJ databases">
        <authorList>
            <person name="Peterson S.W."/>
        </authorList>
    </citation>
    <scope>NUCLEOTIDE SEQUENCE [LARGE SCALE GENOMIC DNA]</scope>
    <source>
        <strain evidence="4 5">ATCC 35992</strain>
    </source>
</reference>
<comment type="subcellular location">
    <subcellularLocation>
        <location evidence="3">Cytoplasm</location>
    </subcellularLocation>
</comment>
<dbReference type="GO" id="GO:0036221">
    <property type="term" value="F:UTP diphosphatase activity"/>
    <property type="evidence" value="ECO:0007669"/>
    <property type="project" value="RHEA"/>
</dbReference>
<comment type="catalytic activity">
    <reaction evidence="3">
        <text>dTTP + H2O = dTMP + diphosphate + H(+)</text>
        <dbReference type="Rhea" id="RHEA:28534"/>
        <dbReference type="ChEBI" id="CHEBI:15377"/>
        <dbReference type="ChEBI" id="CHEBI:15378"/>
        <dbReference type="ChEBI" id="CHEBI:33019"/>
        <dbReference type="ChEBI" id="CHEBI:37568"/>
        <dbReference type="ChEBI" id="CHEBI:63528"/>
        <dbReference type="EC" id="3.6.1.9"/>
    </reaction>
</comment>
<comment type="cofactor">
    <cofactor evidence="1 3">
        <name>a divalent metal cation</name>
        <dbReference type="ChEBI" id="CHEBI:60240"/>
    </cofactor>
</comment>
<dbReference type="PANTHER" id="PTHR43213:SF5">
    <property type="entry name" value="BIFUNCTIONAL DTTP_UTP PYROPHOSPHATASE_METHYLTRANSFERASE PROTEIN-RELATED"/>
    <property type="match status" value="1"/>
</dbReference>
<dbReference type="CDD" id="cd00555">
    <property type="entry name" value="Maf"/>
    <property type="match status" value="1"/>
</dbReference>
<dbReference type="EC" id="3.6.1.9" evidence="3"/>
<comment type="catalytic activity">
    <reaction evidence="3">
        <text>UTP + H2O = UMP + diphosphate + H(+)</text>
        <dbReference type="Rhea" id="RHEA:29395"/>
        <dbReference type="ChEBI" id="CHEBI:15377"/>
        <dbReference type="ChEBI" id="CHEBI:15378"/>
        <dbReference type="ChEBI" id="CHEBI:33019"/>
        <dbReference type="ChEBI" id="CHEBI:46398"/>
        <dbReference type="ChEBI" id="CHEBI:57865"/>
        <dbReference type="EC" id="3.6.1.9"/>
    </reaction>
</comment>
<evidence type="ECO:0000313" key="4">
    <source>
        <dbReference type="EMBL" id="SKA65325.1"/>
    </source>
</evidence>
<dbReference type="GO" id="GO:0005737">
    <property type="term" value="C:cytoplasm"/>
    <property type="evidence" value="ECO:0007669"/>
    <property type="project" value="UniProtKB-SubCell"/>
</dbReference>
<dbReference type="InterPro" id="IPR003697">
    <property type="entry name" value="Maf-like"/>
</dbReference>
<dbReference type="STRING" id="39495.SAMN02745111_01072"/>
<gene>
    <name evidence="4" type="ORF">SAMN02745111_01072</name>
</gene>
<dbReference type="GO" id="GO:0036218">
    <property type="term" value="F:dTTP diphosphatase activity"/>
    <property type="evidence" value="ECO:0007669"/>
    <property type="project" value="RHEA"/>
</dbReference>
<feature type="site" description="Important for substrate specificity" evidence="3">
    <location>
        <position position="174"/>
    </location>
</feature>
<evidence type="ECO:0000313" key="5">
    <source>
        <dbReference type="Proteomes" id="UP000190814"/>
    </source>
</evidence>
<comment type="caution">
    <text evidence="3">Lacks conserved residue(s) required for the propagation of feature annotation.</text>
</comment>
<protein>
    <recommendedName>
        <fullName evidence="3">dTTP/UTP pyrophosphatase</fullName>
        <shortName evidence="3">dTTPase/UTPase</shortName>
        <ecNumber evidence="3">3.6.1.9</ecNumber>
    </recommendedName>
    <alternativeName>
        <fullName evidence="3">Nucleoside triphosphate pyrophosphatase</fullName>
    </alternativeName>
    <alternativeName>
        <fullName evidence="3">Nucleotide pyrophosphatase</fullName>
        <shortName evidence="3">Nucleotide PPase</shortName>
    </alternativeName>
</protein>
<comment type="function">
    <text evidence="3">Nucleoside triphosphate pyrophosphatase that hydrolyzes dTTP and UTP. May have a dual role in cell division arrest and in preventing the incorporation of modified nucleotides into cellular nucleic acids.</text>
</comment>
<sequence>MRVVLASASPRRKELLGNIYSEFEVIPSTVEENIEFTNVEEYVKELAFIKAMDVVEMIKSTANANASEENELLVIGADTIVYNDGKVLGKPKDEEDATKMIRSLAGKKHQVYTGVCLISNVDEEVDSASRIGDLLIQKFYSKTDVYVDDITDKEIADYVATGDPLDKAGSYGIQGVFSKHIRKIDGDYFNVVGLPVNEIYRHLDGLLNWK</sequence>
<feature type="site" description="Important for substrate specificity" evidence="3">
    <location>
        <position position="11"/>
    </location>
</feature>
<evidence type="ECO:0000256" key="2">
    <source>
        <dbReference type="ARBA" id="ARBA00022801"/>
    </source>
</evidence>
<keyword evidence="3" id="KW-0963">Cytoplasm</keyword>
<keyword evidence="2 3" id="KW-0378">Hydrolase</keyword>
<accession>A0A1T4VKA9</accession>
<dbReference type="Gene3D" id="3.90.950.10">
    <property type="match status" value="1"/>
</dbReference>
<proteinExistence type="inferred from homology"/>
<dbReference type="NCBIfam" id="TIGR00172">
    <property type="entry name" value="maf"/>
    <property type="match status" value="1"/>
</dbReference>
<dbReference type="Proteomes" id="UP000190814">
    <property type="component" value="Unassembled WGS sequence"/>
</dbReference>
<dbReference type="AlphaFoldDB" id="A0A1T4VKA9"/>
<keyword evidence="3" id="KW-0546">Nucleotide metabolism</keyword>
<comment type="similarity">
    <text evidence="3">Belongs to the Maf family. YhdE subfamily.</text>
</comment>
<feature type="site" description="Important for substrate specificity" evidence="3">
    <location>
        <position position="79"/>
    </location>
</feature>
<dbReference type="PIRSF" id="PIRSF006305">
    <property type="entry name" value="Maf"/>
    <property type="match status" value="1"/>
</dbReference>
<dbReference type="PANTHER" id="PTHR43213">
    <property type="entry name" value="BIFUNCTIONAL DTTP/UTP PYROPHOSPHATASE/METHYLTRANSFERASE PROTEIN-RELATED"/>
    <property type="match status" value="1"/>
</dbReference>
<feature type="active site" description="Proton acceptor" evidence="3">
    <location>
        <position position="78"/>
    </location>
</feature>